<organism evidence="2 3">
    <name type="scientific">Ruania alkalisoli</name>
    <dbReference type="NCBI Taxonomy" id="2779775"/>
    <lineage>
        <taxon>Bacteria</taxon>
        <taxon>Bacillati</taxon>
        <taxon>Actinomycetota</taxon>
        <taxon>Actinomycetes</taxon>
        <taxon>Micrococcales</taxon>
        <taxon>Ruaniaceae</taxon>
        <taxon>Ruania</taxon>
    </lineage>
</organism>
<evidence type="ECO:0000256" key="1">
    <source>
        <dbReference type="SAM" id="MobiDB-lite"/>
    </source>
</evidence>
<keyword evidence="3" id="KW-1185">Reference proteome</keyword>
<sequence length="330" mass="35937">MKPLPRFWTDATGEVHSPDGKEFFLTLHGWSTSSLTEAAQVARRRLEEAAAAVRAGRELARGGYYPRVPLREEILMEVTGSDGELIAAITRNRYGAEVLNTDAVLIADVDLPSGRGMRQDRRPRHDRTPRQGGPTAEPKRGFFARLFGRRSTSDLIATPAPYPHGTPSRTAPHTAPTVATGAGAAALATIEAVAARHPHWGFRTYRTAAGLRVIVTGARLHPGSPEAEQLLRELDSDPLYVTLCATHETYRARLTPKPWRVGHRALTVTYPYERFGHIVNPWLQKYASASEGHATCTLVSTGGPAPDAVEQQVIDLHDERAQAGSGLPLA</sequence>
<dbReference type="RefSeq" id="WP_193498305.1">
    <property type="nucleotide sequence ID" value="NZ_CP063169.1"/>
</dbReference>
<proteinExistence type="predicted"/>
<accession>A0A7M1SVQ4</accession>
<reference evidence="2 3" key="1">
    <citation type="submission" date="2020-10" db="EMBL/GenBank/DDBJ databases">
        <title>Haloactinobacterium sp. RN3S43, a bacterium isolated from saline soil.</title>
        <authorList>
            <person name="Sun J.-Q."/>
        </authorList>
    </citation>
    <scope>NUCLEOTIDE SEQUENCE [LARGE SCALE GENOMIC DNA]</scope>
    <source>
        <strain evidence="2 3">RN3S43</strain>
    </source>
</reference>
<dbReference type="KEGG" id="halt:IM660_05010"/>
<dbReference type="AlphaFoldDB" id="A0A7M1SVQ4"/>
<name>A0A7M1SVQ4_9MICO</name>
<dbReference type="Proteomes" id="UP000593758">
    <property type="component" value="Chromosome"/>
</dbReference>
<feature type="region of interest" description="Disordered" evidence="1">
    <location>
        <begin position="113"/>
        <end position="140"/>
    </location>
</feature>
<evidence type="ECO:0000313" key="3">
    <source>
        <dbReference type="Proteomes" id="UP000593758"/>
    </source>
</evidence>
<protein>
    <submittedName>
        <fullName evidence="2">Uncharacterized protein</fullName>
    </submittedName>
</protein>
<dbReference type="EMBL" id="CP063169">
    <property type="protein sequence ID" value="QOR71649.1"/>
    <property type="molecule type" value="Genomic_DNA"/>
</dbReference>
<gene>
    <name evidence="2" type="ORF">IM660_05010</name>
</gene>
<evidence type="ECO:0000313" key="2">
    <source>
        <dbReference type="EMBL" id="QOR71649.1"/>
    </source>
</evidence>